<evidence type="ECO:0000256" key="1">
    <source>
        <dbReference type="ARBA" id="ARBA00000971"/>
    </source>
</evidence>
<dbReference type="InterPro" id="IPR037041">
    <property type="entry name" value="Trigger_fac_C_sf"/>
</dbReference>
<dbReference type="InterPro" id="IPR001179">
    <property type="entry name" value="PPIase_FKBP_dom"/>
</dbReference>
<keyword evidence="6 12" id="KW-0697">Rotamase</keyword>
<dbReference type="GO" id="GO:0005737">
    <property type="term" value="C:cytoplasm"/>
    <property type="evidence" value="ECO:0007669"/>
    <property type="project" value="UniProtKB-SubCell"/>
</dbReference>
<dbReference type="NCBIfam" id="TIGR00115">
    <property type="entry name" value="tig"/>
    <property type="match status" value="1"/>
</dbReference>
<dbReference type="InterPro" id="IPR005215">
    <property type="entry name" value="Trig_fac"/>
</dbReference>
<dbReference type="SUPFAM" id="SSF102735">
    <property type="entry name" value="Trigger factor ribosome-binding domain"/>
    <property type="match status" value="1"/>
</dbReference>
<evidence type="ECO:0000256" key="11">
    <source>
        <dbReference type="ARBA" id="ARBA00029986"/>
    </source>
</evidence>
<evidence type="ECO:0000256" key="2">
    <source>
        <dbReference type="ARBA" id="ARBA00005464"/>
    </source>
</evidence>
<dbReference type="InterPro" id="IPR008880">
    <property type="entry name" value="Trigger_fac_C"/>
</dbReference>
<evidence type="ECO:0000256" key="14">
    <source>
        <dbReference type="RuleBase" id="RU003914"/>
    </source>
</evidence>
<reference evidence="17" key="1">
    <citation type="submission" date="2014-06" db="EMBL/GenBank/DDBJ databases">
        <authorList>
            <person name="Winans N.J."/>
            <person name="Newell P.D."/>
            <person name="Douglas A.E."/>
        </authorList>
    </citation>
    <scope>NUCLEOTIDE SEQUENCE [LARGE SCALE GENOMIC DNA]</scope>
    <source>
        <strain evidence="17">DmL_052</strain>
    </source>
</reference>
<evidence type="ECO:0000256" key="13">
    <source>
        <dbReference type="PROSITE-ProRule" id="PRU00277"/>
    </source>
</evidence>
<dbReference type="Pfam" id="PF00254">
    <property type="entry name" value="FKBP_C"/>
    <property type="match status" value="1"/>
</dbReference>
<evidence type="ECO:0000256" key="4">
    <source>
        <dbReference type="ARBA" id="ARBA00016902"/>
    </source>
</evidence>
<dbReference type="GO" id="GO:0003755">
    <property type="term" value="F:peptidyl-prolyl cis-trans isomerase activity"/>
    <property type="evidence" value="ECO:0007669"/>
    <property type="project" value="UniProtKB-UniRule"/>
</dbReference>
<evidence type="ECO:0000259" key="15">
    <source>
        <dbReference type="PROSITE" id="PS50059"/>
    </source>
</evidence>
<evidence type="ECO:0000256" key="6">
    <source>
        <dbReference type="ARBA" id="ARBA00023110"/>
    </source>
</evidence>
<evidence type="ECO:0000256" key="5">
    <source>
        <dbReference type="ARBA" id="ARBA00022618"/>
    </source>
</evidence>
<dbReference type="AlphaFoldDB" id="A0A251ZXA1"/>
<feature type="domain" description="PPIase FKBP-type" evidence="15">
    <location>
        <begin position="164"/>
        <end position="224"/>
    </location>
</feature>
<evidence type="ECO:0000256" key="10">
    <source>
        <dbReference type="ARBA" id="ARBA00024849"/>
    </source>
</evidence>
<name>A0A251ZXA1_9PROT</name>
<dbReference type="Gene3D" id="1.10.3120.10">
    <property type="entry name" value="Trigger factor, C-terminal domain"/>
    <property type="match status" value="1"/>
</dbReference>
<dbReference type="PROSITE" id="PS50059">
    <property type="entry name" value="FKBP_PPIASE"/>
    <property type="match status" value="1"/>
</dbReference>
<organism evidence="16 17">
    <name type="scientific">Commensalibacter intestini</name>
    <dbReference type="NCBI Taxonomy" id="479936"/>
    <lineage>
        <taxon>Bacteria</taxon>
        <taxon>Pseudomonadati</taxon>
        <taxon>Pseudomonadota</taxon>
        <taxon>Alphaproteobacteria</taxon>
        <taxon>Acetobacterales</taxon>
        <taxon>Acetobacteraceae</taxon>
    </lineage>
</organism>
<protein>
    <recommendedName>
        <fullName evidence="4 12">Trigger factor</fullName>
        <shortName evidence="12">TF</shortName>
        <ecNumber evidence="3 12">5.2.1.8</ecNumber>
    </recommendedName>
    <alternativeName>
        <fullName evidence="11 12">PPIase</fullName>
    </alternativeName>
</protein>
<dbReference type="GO" id="GO:0044183">
    <property type="term" value="F:protein folding chaperone"/>
    <property type="evidence" value="ECO:0007669"/>
    <property type="project" value="TreeGrafter"/>
</dbReference>
<dbReference type="InterPro" id="IPR036611">
    <property type="entry name" value="Trigger_fac_ribosome-bd_sf"/>
</dbReference>
<dbReference type="PANTHER" id="PTHR30560">
    <property type="entry name" value="TRIGGER FACTOR CHAPERONE AND PEPTIDYL-PROLYL CIS/TRANS ISOMERASE"/>
    <property type="match status" value="1"/>
</dbReference>
<dbReference type="InterPro" id="IPR008881">
    <property type="entry name" value="Trigger_fac_ribosome-bd_bac"/>
</dbReference>
<keyword evidence="17" id="KW-1185">Reference proteome</keyword>
<evidence type="ECO:0000256" key="9">
    <source>
        <dbReference type="ARBA" id="ARBA00023306"/>
    </source>
</evidence>
<dbReference type="PANTHER" id="PTHR30560:SF3">
    <property type="entry name" value="TRIGGER FACTOR-LIKE PROTEIN TIG, CHLOROPLASTIC"/>
    <property type="match status" value="1"/>
</dbReference>
<dbReference type="EMBL" id="JOPB01000001">
    <property type="protein sequence ID" value="OUI79272.1"/>
    <property type="molecule type" value="Genomic_DNA"/>
</dbReference>
<dbReference type="Pfam" id="PF05698">
    <property type="entry name" value="Trigger_C"/>
    <property type="match status" value="1"/>
</dbReference>
<evidence type="ECO:0000313" key="16">
    <source>
        <dbReference type="EMBL" id="OUI79272.1"/>
    </source>
</evidence>
<keyword evidence="8 12" id="KW-0413">Isomerase</keyword>
<dbReference type="FunFam" id="3.10.50.40:FF:000001">
    <property type="entry name" value="Trigger factor"/>
    <property type="match status" value="1"/>
</dbReference>
<comment type="subcellular location">
    <subcellularLocation>
        <location evidence="12">Cytoplasm</location>
    </subcellularLocation>
    <text evidence="12">About half TF is bound to the ribosome near the polypeptide exit tunnel while the other half is free in the cytoplasm.</text>
</comment>
<evidence type="ECO:0000256" key="3">
    <source>
        <dbReference type="ARBA" id="ARBA00013194"/>
    </source>
</evidence>
<dbReference type="InterPro" id="IPR046357">
    <property type="entry name" value="PPIase_dom_sf"/>
</dbReference>
<gene>
    <name evidence="12" type="primary">tig</name>
    <name evidence="16" type="ORF">HK18_01515</name>
</gene>
<evidence type="ECO:0000313" key="17">
    <source>
        <dbReference type="Proteomes" id="UP000194946"/>
    </source>
</evidence>
<proteinExistence type="inferred from homology"/>
<dbReference type="GO" id="GO:0043022">
    <property type="term" value="F:ribosome binding"/>
    <property type="evidence" value="ECO:0007669"/>
    <property type="project" value="TreeGrafter"/>
</dbReference>
<dbReference type="GO" id="GO:0051301">
    <property type="term" value="P:cell division"/>
    <property type="evidence" value="ECO:0007669"/>
    <property type="project" value="UniProtKB-KW"/>
</dbReference>
<dbReference type="HAMAP" id="MF_00303">
    <property type="entry name" value="Trigger_factor_Tig"/>
    <property type="match status" value="1"/>
</dbReference>
<comment type="function">
    <text evidence="10 12">Involved in protein export. Acts as a chaperone by maintaining the newly synthesized protein in an open conformation. Functions as a peptidyl-prolyl cis-trans isomerase.</text>
</comment>
<comment type="catalytic activity">
    <reaction evidence="1 12 13">
        <text>[protein]-peptidylproline (omega=180) = [protein]-peptidylproline (omega=0)</text>
        <dbReference type="Rhea" id="RHEA:16237"/>
        <dbReference type="Rhea" id="RHEA-COMP:10747"/>
        <dbReference type="Rhea" id="RHEA-COMP:10748"/>
        <dbReference type="ChEBI" id="CHEBI:83833"/>
        <dbReference type="ChEBI" id="CHEBI:83834"/>
        <dbReference type="EC" id="5.2.1.8"/>
    </reaction>
</comment>
<dbReference type="SUPFAM" id="SSF54534">
    <property type="entry name" value="FKBP-like"/>
    <property type="match status" value="1"/>
</dbReference>
<sequence length="443" mass="49612">MQVTETLSESLKRGFTIVIKETQLAEKRDARLAEMGHQMNIPGFRPGKVPLAVVKQRYGETVQNEVLNDAVSDAIKNTLEERGLRAAAQPQITVKEGYKEGDDLEFSFEVELIPDFEVPDFKGINLTRLKAQASDEAITKALESIAERQRDFKDIEEKRPAANGDILVVDFVGKVDGVAFDGGTADDVNVEIGGSGFIPGFAEQIEGMTPGEEKQITVTFPENYQAPNLAGKEATFDIKAKGLKEAVTPEINEEFATKIGLESLDNLKTLISKQIVSEYDQMSHMRLKRDVLDALAEKVTFEIPAGLLNAEFDQIWQRIESDRQADRLDEEDKAKDEETLKSDYRKIAERRVRLGLLLVEIGRLNSIAVTDEELTQAMRSEAMRYPGKEKEVIEFFQKNPQAIDSLRGPIYENKVIDYILELANIEDKEVSAEELAEMPPSKV</sequence>
<dbReference type="SUPFAM" id="SSF109998">
    <property type="entry name" value="Triger factor/SurA peptide-binding domain-like"/>
    <property type="match status" value="1"/>
</dbReference>
<comment type="domain">
    <text evidence="12">Consists of 3 domains; the N-terminus binds the ribosome, the middle domain has PPIase activity, while the C-terminus has intrinsic chaperone activity on its own.</text>
</comment>
<dbReference type="GO" id="GO:0043335">
    <property type="term" value="P:protein unfolding"/>
    <property type="evidence" value="ECO:0007669"/>
    <property type="project" value="TreeGrafter"/>
</dbReference>
<dbReference type="GO" id="GO:0051083">
    <property type="term" value="P:'de novo' cotranslational protein folding"/>
    <property type="evidence" value="ECO:0007669"/>
    <property type="project" value="TreeGrafter"/>
</dbReference>
<dbReference type="Pfam" id="PF05697">
    <property type="entry name" value="Trigger_N"/>
    <property type="match status" value="1"/>
</dbReference>
<keyword evidence="9 12" id="KW-0131">Cell cycle</keyword>
<dbReference type="RefSeq" id="WP_008853652.1">
    <property type="nucleotide sequence ID" value="NZ_JOPB01000001.1"/>
</dbReference>
<accession>A0A251ZXA1</accession>
<dbReference type="Gene3D" id="3.30.70.1050">
    <property type="entry name" value="Trigger factor ribosome-binding domain"/>
    <property type="match status" value="1"/>
</dbReference>
<evidence type="ECO:0000256" key="12">
    <source>
        <dbReference type="HAMAP-Rule" id="MF_00303"/>
    </source>
</evidence>
<comment type="similarity">
    <text evidence="2 12 14">Belongs to the FKBP-type PPIase family. Tig subfamily.</text>
</comment>
<dbReference type="InterPro" id="IPR027304">
    <property type="entry name" value="Trigger_fact/SurA_dom_sf"/>
</dbReference>
<dbReference type="GO" id="GO:0015031">
    <property type="term" value="P:protein transport"/>
    <property type="evidence" value="ECO:0007669"/>
    <property type="project" value="UniProtKB-UniRule"/>
</dbReference>
<evidence type="ECO:0000256" key="8">
    <source>
        <dbReference type="ARBA" id="ARBA00023235"/>
    </source>
</evidence>
<dbReference type="Gene3D" id="3.10.50.40">
    <property type="match status" value="1"/>
</dbReference>
<dbReference type="EC" id="5.2.1.8" evidence="3 12"/>
<dbReference type="Proteomes" id="UP000194946">
    <property type="component" value="Unassembled WGS sequence"/>
</dbReference>
<keyword evidence="5 12" id="KW-0132">Cell division</keyword>
<comment type="caution">
    <text evidence="16">The sequence shown here is derived from an EMBL/GenBank/DDBJ whole genome shotgun (WGS) entry which is preliminary data.</text>
</comment>
<keyword evidence="12" id="KW-0963">Cytoplasm</keyword>
<keyword evidence="7 12" id="KW-0143">Chaperone</keyword>
<evidence type="ECO:0000256" key="7">
    <source>
        <dbReference type="ARBA" id="ARBA00023186"/>
    </source>
</evidence>
<dbReference type="PIRSF" id="PIRSF003095">
    <property type="entry name" value="Trigger_factor"/>
    <property type="match status" value="1"/>
</dbReference>